<evidence type="ECO:0000313" key="15">
    <source>
        <dbReference type="Proteomes" id="UP000245708"/>
    </source>
</evidence>
<evidence type="ECO:0000256" key="2">
    <source>
        <dbReference type="ARBA" id="ARBA00004413"/>
    </source>
</evidence>
<dbReference type="Pfam" id="PF14842">
    <property type="entry name" value="FliG_N"/>
    <property type="match status" value="1"/>
</dbReference>
<evidence type="ECO:0000256" key="1">
    <source>
        <dbReference type="ARBA" id="ARBA00004117"/>
    </source>
</evidence>
<keyword evidence="6" id="KW-0145">Chemotaxis</keyword>
<dbReference type="Gene3D" id="1.10.220.30">
    <property type="match status" value="3"/>
</dbReference>
<keyword evidence="8" id="KW-0472">Membrane</keyword>
<comment type="function">
    <text evidence="10">FliG is one of three proteins (FliG, FliN, FliM) that forms the rotor-mounted switch complex (C ring), located at the base of the basal body. This complex interacts with the CheY and CheZ chemotaxis proteins, in addition to contacting components of the motor that determine the direction of flagellar rotation.</text>
</comment>
<dbReference type="GO" id="GO:0009425">
    <property type="term" value="C:bacterial-type flagellum basal body"/>
    <property type="evidence" value="ECO:0007669"/>
    <property type="project" value="UniProtKB-SubCell"/>
</dbReference>
<evidence type="ECO:0000256" key="5">
    <source>
        <dbReference type="ARBA" id="ARBA00022475"/>
    </source>
</evidence>
<evidence type="ECO:0000256" key="9">
    <source>
        <dbReference type="ARBA" id="ARBA00023143"/>
    </source>
</evidence>
<dbReference type="AlphaFoldDB" id="A0A316GNP1"/>
<feature type="domain" description="Flagellar motor switch protein FliG middle" evidence="12">
    <location>
        <begin position="138"/>
        <end position="209"/>
    </location>
</feature>
<comment type="similarity">
    <text evidence="3">Belongs to the FliG family.</text>
</comment>
<sequence>MGLQLDICDPAMGGENMRVVELPARLSSQQKAAVIVRLLLSQNVSPALDRLTPEMQADLARALASLGPISRVTLAEVVREFTARLDGLALTTPNTLADAIALLEPHISPTARDGLRAEAEAGDPTDPWTRLAAMETDRLRPLLMSESAEVAAILLSKLGVAKAAALLAGLPEARAQVIAHAVSLTATVTPAMVERIGAHLVEQLDSVSESAFRASPVDRIGAILNSVNGALREALLGGLEARDKGFAIEVRRAIFTFQHIPKRVEPADVPRILRRVDPDVVTRAIAAGIEQAPLSVEFLLENMSKRLAEQIRDDAGSLPTLRPDEGEAAMAEVVTAIRALEEEGEIRLIPPED</sequence>
<dbReference type="SUPFAM" id="SSF48029">
    <property type="entry name" value="FliG"/>
    <property type="match status" value="2"/>
</dbReference>
<dbReference type="GO" id="GO:0003774">
    <property type="term" value="F:cytoskeletal motor activity"/>
    <property type="evidence" value="ECO:0007669"/>
    <property type="project" value="InterPro"/>
</dbReference>
<proteinExistence type="inferred from homology"/>
<feature type="domain" description="Flagellar motor switch protein FliG C-terminal" evidence="11">
    <location>
        <begin position="239"/>
        <end position="348"/>
    </location>
</feature>
<keyword evidence="5" id="KW-1003">Cell membrane</keyword>
<dbReference type="GO" id="GO:0006935">
    <property type="term" value="P:chemotaxis"/>
    <property type="evidence" value="ECO:0007669"/>
    <property type="project" value="UniProtKB-KW"/>
</dbReference>
<evidence type="ECO:0000256" key="4">
    <source>
        <dbReference type="ARBA" id="ARBA00021870"/>
    </source>
</evidence>
<dbReference type="OrthoDB" id="7616820at2"/>
<keyword evidence="14" id="KW-0966">Cell projection</keyword>
<organism evidence="14 15">
    <name type="scientific">Roseicyclus mahoneyensis</name>
    <dbReference type="NCBI Taxonomy" id="164332"/>
    <lineage>
        <taxon>Bacteria</taxon>
        <taxon>Pseudomonadati</taxon>
        <taxon>Pseudomonadota</taxon>
        <taxon>Alphaproteobacteria</taxon>
        <taxon>Rhodobacterales</taxon>
        <taxon>Roseobacteraceae</taxon>
        <taxon>Roseicyclus</taxon>
    </lineage>
</organism>
<keyword evidence="14" id="KW-0969">Cilium</keyword>
<evidence type="ECO:0000259" key="12">
    <source>
        <dbReference type="Pfam" id="PF14841"/>
    </source>
</evidence>
<dbReference type="InterPro" id="IPR000090">
    <property type="entry name" value="Flg_Motor_Flig"/>
</dbReference>
<gene>
    <name evidence="14" type="ORF">C7455_101813</name>
</gene>
<evidence type="ECO:0000256" key="8">
    <source>
        <dbReference type="ARBA" id="ARBA00023136"/>
    </source>
</evidence>
<dbReference type="EMBL" id="QGGW01000001">
    <property type="protein sequence ID" value="PWK62777.1"/>
    <property type="molecule type" value="Genomic_DNA"/>
</dbReference>
<comment type="caution">
    <text evidence="14">The sequence shown here is derived from an EMBL/GenBank/DDBJ whole genome shotgun (WGS) entry which is preliminary data.</text>
</comment>
<evidence type="ECO:0000313" key="14">
    <source>
        <dbReference type="EMBL" id="PWK62777.1"/>
    </source>
</evidence>
<evidence type="ECO:0000259" key="13">
    <source>
        <dbReference type="Pfam" id="PF14842"/>
    </source>
</evidence>
<evidence type="ECO:0000256" key="10">
    <source>
        <dbReference type="ARBA" id="ARBA00025598"/>
    </source>
</evidence>
<protein>
    <recommendedName>
        <fullName evidence="4">Flagellar motor switch protein FliG</fullName>
    </recommendedName>
</protein>
<evidence type="ECO:0000256" key="6">
    <source>
        <dbReference type="ARBA" id="ARBA00022500"/>
    </source>
</evidence>
<dbReference type="GO" id="GO:0071973">
    <property type="term" value="P:bacterial-type flagellum-dependent cell motility"/>
    <property type="evidence" value="ECO:0007669"/>
    <property type="project" value="InterPro"/>
</dbReference>
<dbReference type="PRINTS" id="PR00954">
    <property type="entry name" value="FLGMOTORFLIG"/>
</dbReference>
<evidence type="ECO:0000256" key="7">
    <source>
        <dbReference type="ARBA" id="ARBA00022779"/>
    </source>
</evidence>
<dbReference type="InterPro" id="IPR011002">
    <property type="entry name" value="FliG_a-hlx"/>
</dbReference>
<keyword evidence="7" id="KW-0283">Flagellar rotation</keyword>
<accession>A0A316GNP1</accession>
<dbReference type="InterPro" id="IPR028263">
    <property type="entry name" value="FliG_N"/>
</dbReference>
<dbReference type="InterPro" id="IPR023087">
    <property type="entry name" value="Flg_Motor_Flig_C"/>
</dbReference>
<name>A0A316GNP1_9RHOB</name>
<dbReference type="PANTHER" id="PTHR30534">
    <property type="entry name" value="FLAGELLAR MOTOR SWITCH PROTEIN FLIG"/>
    <property type="match status" value="1"/>
</dbReference>
<dbReference type="PANTHER" id="PTHR30534:SF0">
    <property type="entry name" value="FLAGELLAR MOTOR SWITCH PROTEIN FLIG"/>
    <property type="match status" value="1"/>
</dbReference>
<reference evidence="14 15" key="1">
    <citation type="submission" date="2018-05" db="EMBL/GenBank/DDBJ databases">
        <title>Genomic Encyclopedia of Type Strains, Phase IV (KMG-IV): sequencing the most valuable type-strain genomes for metagenomic binning, comparative biology and taxonomic classification.</title>
        <authorList>
            <person name="Goeker M."/>
        </authorList>
    </citation>
    <scope>NUCLEOTIDE SEQUENCE [LARGE SCALE GENOMIC DNA]</scope>
    <source>
        <strain evidence="14 15">DSM 16097</strain>
    </source>
</reference>
<dbReference type="GO" id="GO:0005886">
    <property type="term" value="C:plasma membrane"/>
    <property type="evidence" value="ECO:0007669"/>
    <property type="project" value="UniProtKB-SubCell"/>
</dbReference>
<dbReference type="Pfam" id="PF14841">
    <property type="entry name" value="FliG_M"/>
    <property type="match status" value="1"/>
</dbReference>
<keyword evidence="14" id="KW-0282">Flagellum</keyword>
<dbReference type="Proteomes" id="UP000245708">
    <property type="component" value="Unassembled WGS sequence"/>
</dbReference>
<dbReference type="InterPro" id="IPR032779">
    <property type="entry name" value="FliG_M"/>
</dbReference>
<feature type="domain" description="Flagellar motor switch protein FliG N-terminal" evidence="13">
    <location>
        <begin position="26"/>
        <end position="128"/>
    </location>
</feature>
<evidence type="ECO:0000256" key="3">
    <source>
        <dbReference type="ARBA" id="ARBA00010299"/>
    </source>
</evidence>
<keyword evidence="9" id="KW-0975">Bacterial flagellum</keyword>
<evidence type="ECO:0000259" key="11">
    <source>
        <dbReference type="Pfam" id="PF01706"/>
    </source>
</evidence>
<dbReference type="RefSeq" id="WP_109665672.1">
    <property type="nucleotide sequence ID" value="NZ_QGGW01000001.1"/>
</dbReference>
<comment type="subcellular location">
    <subcellularLocation>
        <location evidence="1">Bacterial flagellum basal body</location>
    </subcellularLocation>
    <subcellularLocation>
        <location evidence="2">Cell membrane</location>
        <topology evidence="2">Peripheral membrane protein</topology>
        <orientation evidence="2">Cytoplasmic side</orientation>
    </subcellularLocation>
</comment>
<dbReference type="Pfam" id="PF01706">
    <property type="entry name" value="FliG_C"/>
    <property type="match status" value="1"/>
</dbReference>
<keyword evidence="15" id="KW-1185">Reference proteome</keyword>